<evidence type="ECO:0000313" key="1">
    <source>
        <dbReference type="EMBL" id="KOC69843.1"/>
    </source>
</evidence>
<dbReference type="Proteomes" id="UP000053825">
    <property type="component" value="Unassembled WGS sequence"/>
</dbReference>
<proteinExistence type="predicted"/>
<protein>
    <submittedName>
        <fullName evidence="1">Uncharacterized protein</fullName>
    </submittedName>
</protein>
<accession>A0A0L7RGB8</accession>
<organism evidence="1 2">
    <name type="scientific">Habropoda laboriosa</name>
    <dbReference type="NCBI Taxonomy" id="597456"/>
    <lineage>
        <taxon>Eukaryota</taxon>
        <taxon>Metazoa</taxon>
        <taxon>Ecdysozoa</taxon>
        <taxon>Arthropoda</taxon>
        <taxon>Hexapoda</taxon>
        <taxon>Insecta</taxon>
        <taxon>Pterygota</taxon>
        <taxon>Neoptera</taxon>
        <taxon>Endopterygota</taxon>
        <taxon>Hymenoptera</taxon>
        <taxon>Apocrita</taxon>
        <taxon>Aculeata</taxon>
        <taxon>Apoidea</taxon>
        <taxon>Anthophila</taxon>
        <taxon>Apidae</taxon>
        <taxon>Habropoda</taxon>
    </lineage>
</organism>
<sequence>MRNRRTIISDARTYDSTFCRTNGNRDYLRTGPRRTDDTMPDAPVRCTNKFGAFTFNQL</sequence>
<name>A0A0L7RGB8_9HYME</name>
<gene>
    <name evidence="1" type="ORF">WH47_07053</name>
</gene>
<evidence type="ECO:0000313" key="2">
    <source>
        <dbReference type="Proteomes" id="UP000053825"/>
    </source>
</evidence>
<keyword evidence="2" id="KW-1185">Reference proteome</keyword>
<dbReference type="AlphaFoldDB" id="A0A0L7RGB8"/>
<dbReference type="EMBL" id="KQ414598">
    <property type="protein sequence ID" value="KOC69843.1"/>
    <property type="molecule type" value="Genomic_DNA"/>
</dbReference>
<reference evidence="1 2" key="1">
    <citation type="submission" date="2015-07" db="EMBL/GenBank/DDBJ databases">
        <title>The genome of Habropoda laboriosa.</title>
        <authorList>
            <person name="Pan H."/>
            <person name="Kapheim K."/>
        </authorList>
    </citation>
    <scope>NUCLEOTIDE SEQUENCE [LARGE SCALE GENOMIC DNA]</scope>
    <source>
        <strain evidence="1">0110345459</strain>
    </source>
</reference>